<proteinExistence type="inferred from homology"/>
<evidence type="ECO:0000313" key="10">
    <source>
        <dbReference type="EMBL" id="MBB5935914.1"/>
    </source>
</evidence>
<feature type="region of interest" description="Disordered" evidence="8">
    <location>
        <begin position="482"/>
        <end position="527"/>
    </location>
</feature>
<evidence type="ECO:0000256" key="8">
    <source>
        <dbReference type="SAM" id="MobiDB-lite"/>
    </source>
</evidence>
<reference evidence="10 11" key="1">
    <citation type="submission" date="2020-08" db="EMBL/GenBank/DDBJ databases">
        <title>Genomic Encyclopedia of Type Strains, Phase III (KMG-III): the genomes of soil and plant-associated and newly described type strains.</title>
        <authorList>
            <person name="Whitman W."/>
        </authorList>
    </citation>
    <scope>NUCLEOTIDE SEQUENCE [LARGE SCALE GENOMIC DNA]</scope>
    <source>
        <strain evidence="10 11">CECT 8305</strain>
    </source>
</reference>
<accession>A0A7W9Q973</accession>
<dbReference type="PROSITE" id="PS51318">
    <property type="entry name" value="TAT"/>
    <property type="match status" value="1"/>
</dbReference>
<evidence type="ECO:0000256" key="1">
    <source>
        <dbReference type="ARBA" id="ARBA00004191"/>
    </source>
</evidence>
<sequence length="762" mass="82417">MASEISRRQALALGAGGAGLAAAGSLLPPSLQQALASQSAHQRGGRGLKDIRHVVVLMQENRSFDHYFGMLRGVRGFGDRNAIELPSGKSVFEQPGALGVGTVLPFGVRAAAAAQQKELQYIGDLDHSWQGGAKAWNGGWMDNWVTAKTAATMAYYDRADVPLHYELADTFTICDAYHSSIHSSTSPNRNHLVSGWTGFEPGGARAVGNDAYSEDRHTGYTWTTYAERLEKAGLSWQVYQEWDNFTDNNLEFYASFKAVAKKALATVGGVQNMTAFYDKVAGADATERRRLQGLLDVGVKALSAGERSLFERALRRGEPGTTATAFAADVAAGTLPKVSYIVPSAADSEHPGSSSPIASATIVYKVLDALGKNPDVWRHTALFLTYDENDGFYDHVPPPVPPAGTEGEFWQGKPVGLGIRVPMLVISPWTVGGYACSEVFDHTSITRFLERWLGVREPNISDWRRTVCGDLTSAFDFSRRRRLPDVEQPGPIPPFGGRWRPRPPSDQRLPRQEQGARPARALPYGPDADGRLDAGASVFRLALRNVGASSAHLTLYPYADEYETPQHRDVRGTGRHGHGAYAATTAHGAGTTTGAAVDVGVDVDVDVDTITDAGTEYGARSGHGHGWGRPGRDERWDVPVKGGAYRFTLTGPGGFRREFAGTARGAAAATELRSRIDVWRRELHLTIENRGDTPLTFTLKPLAYSKATPRTVTIAAGRARTVPFATSGAHGWYDLSLTAAEDPSFRRRLMGHIENGAESITG</sequence>
<evidence type="ECO:0000256" key="2">
    <source>
        <dbReference type="ARBA" id="ARBA00009717"/>
    </source>
</evidence>
<dbReference type="Gene3D" id="3.40.720.10">
    <property type="entry name" value="Alkaline Phosphatase, subunit A"/>
    <property type="match status" value="2"/>
</dbReference>
<keyword evidence="4" id="KW-0964">Secreted</keyword>
<dbReference type="InterPro" id="IPR017850">
    <property type="entry name" value="Alkaline_phosphatase_core_sf"/>
</dbReference>
<dbReference type="RefSeq" id="WP_312866867.1">
    <property type="nucleotide sequence ID" value="NZ_JACHJL010000006.1"/>
</dbReference>
<dbReference type="AlphaFoldDB" id="A0A7W9Q973"/>
<dbReference type="Proteomes" id="UP000588098">
    <property type="component" value="Unassembled WGS sequence"/>
</dbReference>
<keyword evidence="4" id="KW-0134">Cell wall</keyword>
<evidence type="ECO:0000313" key="11">
    <source>
        <dbReference type="Proteomes" id="UP000588098"/>
    </source>
</evidence>
<comment type="catalytic activity">
    <reaction evidence="7">
        <text>a 1,2-diacyl-sn-glycero-3-phosphocholine + H2O = phosphocholine + a 1,2-diacyl-sn-glycerol + H(+)</text>
        <dbReference type="Rhea" id="RHEA:10604"/>
        <dbReference type="ChEBI" id="CHEBI:15377"/>
        <dbReference type="ChEBI" id="CHEBI:15378"/>
        <dbReference type="ChEBI" id="CHEBI:17815"/>
        <dbReference type="ChEBI" id="CHEBI:57643"/>
        <dbReference type="ChEBI" id="CHEBI:295975"/>
        <dbReference type="EC" id="3.1.4.3"/>
    </reaction>
    <physiologicalReaction direction="left-to-right" evidence="7">
        <dbReference type="Rhea" id="RHEA:10605"/>
    </physiologicalReaction>
</comment>
<evidence type="ECO:0000256" key="4">
    <source>
        <dbReference type="ARBA" id="ARBA00022512"/>
    </source>
</evidence>
<comment type="similarity">
    <text evidence="2">Belongs to the bacterial phospholipase C family.</text>
</comment>
<evidence type="ECO:0000256" key="7">
    <source>
        <dbReference type="ARBA" id="ARBA00048421"/>
    </source>
</evidence>
<dbReference type="GO" id="GO:0016042">
    <property type="term" value="P:lipid catabolic process"/>
    <property type="evidence" value="ECO:0007669"/>
    <property type="project" value="InterPro"/>
</dbReference>
<evidence type="ECO:0000256" key="6">
    <source>
        <dbReference type="ARBA" id="ARBA00023026"/>
    </source>
</evidence>
<evidence type="ECO:0000256" key="5">
    <source>
        <dbReference type="ARBA" id="ARBA00022801"/>
    </source>
</evidence>
<dbReference type="EC" id="3.1.4.3" evidence="3"/>
<evidence type="ECO:0000259" key="9">
    <source>
        <dbReference type="Pfam" id="PF05506"/>
    </source>
</evidence>
<gene>
    <name evidence="10" type="ORF">FHS42_002983</name>
</gene>
<dbReference type="InterPro" id="IPR007312">
    <property type="entry name" value="Phosphoesterase"/>
</dbReference>
<dbReference type="PANTHER" id="PTHR31956">
    <property type="entry name" value="NON-SPECIFIC PHOSPHOLIPASE C4-RELATED"/>
    <property type="match status" value="1"/>
</dbReference>
<keyword evidence="6" id="KW-0843">Virulence</keyword>
<dbReference type="InterPro" id="IPR017767">
    <property type="entry name" value="PC-PLC"/>
</dbReference>
<protein>
    <recommendedName>
        <fullName evidence="3">phospholipase C</fullName>
        <ecNumber evidence="3">3.1.4.3</ecNumber>
    </recommendedName>
</protein>
<dbReference type="GO" id="GO:0034480">
    <property type="term" value="F:phosphatidylcholine phospholipase C activity"/>
    <property type="evidence" value="ECO:0007669"/>
    <property type="project" value="UniProtKB-EC"/>
</dbReference>
<dbReference type="PANTHER" id="PTHR31956:SF1">
    <property type="entry name" value="NON-SPECIFIC PHOSPHOLIPASE C1"/>
    <property type="match status" value="1"/>
</dbReference>
<name>A0A7W9Q973_9ACTN</name>
<evidence type="ECO:0000256" key="3">
    <source>
        <dbReference type="ARBA" id="ARBA00012018"/>
    </source>
</evidence>
<keyword evidence="11" id="KW-1185">Reference proteome</keyword>
<comment type="subcellular location">
    <subcellularLocation>
        <location evidence="1">Secreted</location>
        <location evidence="1">Cell wall</location>
    </subcellularLocation>
</comment>
<keyword evidence="5 10" id="KW-0378">Hydrolase</keyword>
<dbReference type="Pfam" id="PF04185">
    <property type="entry name" value="Phosphoesterase"/>
    <property type="match status" value="2"/>
</dbReference>
<dbReference type="InterPro" id="IPR008475">
    <property type="entry name" value="PLipase_C_C"/>
</dbReference>
<dbReference type="Pfam" id="PF05506">
    <property type="entry name" value="PLipase_C_C"/>
    <property type="match status" value="1"/>
</dbReference>
<feature type="domain" description="Bacterial phospholipase C C-terminal" evidence="9">
    <location>
        <begin position="676"/>
        <end position="752"/>
    </location>
</feature>
<dbReference type="EMBL" id="JACHJL010000006">
    <property type="protein sequence ID" value="MBB5935914.1"/>
    <property type="molecule type" value="Genomic_DNA"/>
</dbReference>
<dbReference type="NCBIfam" id="TIGR03396">
    <property type="entry name" value="PC_PLC"/>
    <property type="match status" value="1"/>
</dbReference>
<dbReference type="InterPro" id="IPR006311">
    <property type="entry name" value="TAT_signal"/>
</dbReference>
<comment type="caution">
    <text evidence="10">The sequence shown here is derived from an EMBL/GenBank/DDBJ whole genome shotgun (WGS) entry which is preliminary data.</text>
</comment>
<organism evidence="10 11">
    <name type="scientific">Streptomyces zagrosensis</name>
    <dbReference type="NCBI Taxonomy" id="1042984"/>
    <lineage>
        <taxon>Bacteria</taxon>
        <taxon>Bacillati</taxon>
        <taxon>Actinomycetota</taxon>
        <taxon>Actinomycetes</taxon>
        <taxon>Kitasatosporales</taxon>
        <taxon>Streptomycetaceae</taxon>
        <taxon>Streptomyces</taxon>
    </lineage>
</organism>